<reference evidence="1" key="1">
    <citation type="submission" date="2023-04" db="EMBL/GenBank/DDBJ databases">
        <authorList>
            <consortium name="ELIXIR-Norway"/>
        </authorList>
    </citation>
    <scope>NUCLEOTIDE SEQUENCE [LARGE SCALE GENOMIC DNA]</scope>
</reference>
<evidence type="ECO:0000313" key="2">
    <source>
        <dbReference type="Proteomes" id="UP001176941"/>
    </source>
</evidence>
<dbReference type="Proteomes" id="UP001176941">
    <property type="component" value="Chromosome 19"/>
</dbReference>
<accession>A0ABN8YJR3</accession>
<sequence>MEGTLQYEPQTLAWNLTTLVSTREHCCVTAVGQRAFGGRGINFSDSSVGLPQFIQTGFFHKQGYLHLSPPSLAALLSQPRPPLPSGCEVAVARLPSRALSQ</sequence>
<name>A0ABN8YJR3_RANTA</name>
<organism evidence="1 2">
    <name type="scientific">Rangifer tarandus platyrhynchus</name>
    <name type="common">Svalbard reindeer</name>
    <dbReference type="NCBI Taxonomy" id="3082113"/>
    <lineage>
        <taxon>Eukaryota</taxon>
        <taxon>Metazoa</taxon>
        <taxon>Chordata</taxon>
        <taxon>Craniata</taxon>
        <taxon>Vertebrata</taxon>
        <taxon>Euteleostomi</taxon>
        <taxon>Mammalia</taxon>
        <taxon>Eutheria</taxon>
        <taxon>Laurasiatheria</taxon>
        <taxon>Artiodactyla</taxon>
        <taxon>Ruminantia</taxon>
        <taxon>Pecora</taxon>
        <taxon>Cervidae</taxon>
        <taxon>Odocoileinae</taxon>
        <taxon>Rangifer</taxon>
    </lineage>
</organism>
<proteinExistence type="predicted"/>
<gene>
    <name evidence="1" type="ORF">MRATA1EN1_LOCUS8921</name>
</gene>
<dbReference type="EMBL" id="OX459955">
    <property type="protein sequence ID" value="CAI9159959.1"/>
    <property type="molecule type" value="Genomic_DNA"/>
</dbReference>
<protein>
    <submittedName>
        <fullName evidence="1">Uncharacterized protein</fullName>
    </submittedName>
</protein>
<evidence type="ECO:0000313" key="1">
    <source>
        <dbReference type="EMBL" id="CAI9159959.1"/>
    </source>
</evidence>
<keyword evidence="2" id="KW-1185">Reference proteome</keyword>